<evidence type="ECO:0000256" key="10">
    <source>
        <dbReference type="ARBA" id="ARBA00023315"/>
    </source>
</evidence>
<protein>
    <submittedName>
        <fullName evidence="18">L,D-transpeptidase</fullName>
    </submittedName>
</protein>
<dbReference type="Gene3D" id="2.40.440.10">
    <property type="entry name" value="L,D-transpeptidase catalytic domain-like"/>
    <property type="match status" value="1"/>
</dbReference>
<evidence type="ECO:0000256" key="14">
    <source>
        <dbReference type="SAM" id="MobiDB-lite"/>
    </source>
</evidence>
<dbReference type="InterPro" id="IPR050979">
    <property type="entry name" value="LD-transpeptidase"/>
</dbReference>
<evidence type="ECO:0000256" key="9">
    <source>
        <dbReference type="ARBA" id="ARBA00023288"/>
    </source>
</evidence>
<dbReference type="PROSITE" id="PS52029">
    <property type="entry name" value="LD_TPASE"/>
    <property type="match status" value="1"/>
</dbReference>
<comment type="pathway">
    <text evidence="1 13">Cell wall biogenesis; peptidoglycan biosynthesis.</text>
</comment>
<evidence type="ECO:0000256" key="1">
    <source>
        <dbReference type="ARBA" id="ARBA00004752"/>
    </source>
</evidence>
<dbReference type="EMBL" id="AP022608">
    <property type="protein sequence ID" value="BBZ20177.1"/>
    <property type="molecule type" value="Genomic_DNA"/>
</dbReference>
<keyword evidence="11 13" id="KW-0961">Cell wall biogenesis/degradation</keyword>
<dbReference type="RefSeq" id="WP_163689024.1">
    <property type="nucleotide sequence ID" value="NZ_AP022608.1"/>
</dbReference>
<evidence type="ECO:0000256" key="3">
    <source>
        <dbReference type="ARBA" id="ARBA00022679"/>
    </source>
</evidence>
<evidence type="ECO:0000256" key="13">
    <source>
        <dbReference type="PROSITE-ProRule" id="PRU01373"/>
    </source>
</evidence>
<evidence type="ECO:0000256" key="8">
    <source>
        <dbReference type="ARBA" id="ARBA00023139"/>
    </source>
</evidence>
<dbReference type="GO" id="GO:0071555">
    <property type="term" value="P:cell wall organization"/>
    <property type="evidence" value="ECO:0007669"/>
    <property type="project" value="UniProtKB-UniRule"/>
</dbReference>
<reference evidence="17 19" key="1">
    <citation type="journal article" date="2019" name="Emerg. Microbes Infect.">
        <title>Comprehensive subspecies identification of 175 nontuberculous mycobacteria species based on 7547 genomic profiles.</title>
        <authorList>
            <person name="Matsumoto Y."/>
            <person name="Kinjo T."/>
            <person name="Motooka D."/>
            <person name="Nabeya D."/>
            <person name="Jung N."/>
            <person name="Uechi K."/>
            <person name="Horii T."/>
            <person name="Iida T."/>
            <person name="Fujita J."/>
            <person name="Nakamura S."/>
        </authorList>
    </citation>
    <scope>NUCLEOTIDE SEQUENCE [LARGE SCALE GENOMIC DNA]</scope>
    <source>
        <strain evidence="17 19">JCM 12688</strain>
    </source>
</reference>
<dbReference type="GO" id="GO:0005576">
    <property type="term" value="C:extracellular region"/>
    <property type="evidence" value="ECO:0007669"/>
    <property type="project" value="TreeGrafter"/>
</dbReference>
<evidence type="ECO:0000313" key="19">
    <source>
        <dbReference type="Proteomes" id="UP000466187"/>
    </source>
</evidence>
<dbReference type="GO" id="GO:0018104">
    <property type="term" value="P:peptidoglycan-protein cross-linking"/>
    <property type="evidence" value="ECO:0007669"/>
    <property type="project" value="TreeGrafter"/>
</dbReference>
<keyword evidence="6 13" id="KW-0573">Peptidoglycan synthesis</keyword>
<dbReference type="Pfam" id="PF03734">
    <property type="entry name" value="YkuD"/>
    <property type="match status" value="1"/>
</dbReference>
<evidence type="ECO:0000256" key="6">
    <source>
        <dbReference type="ARBA" id="ARBA00022984"/>
    </source>
</evidence>
<proteinExistence type="predicted"/>
<feature type="compositionally biased region" description="Pro residues" evidence="14">
    <location>
        <begin position="34"/>
        <end position="85"/>
    </location>
</feature>
<dbReference type="PANTHER" id="PTHR30582">
    <property type="entry name" value="L,D-TRANSPEPTIDASE"/>
    <property type="match status" value="1"/>
</dbReference>
<dbReference type="InterPro" id="IPR041280">
    <property type="entry name" value="Big_10"/>
</dbReference>
<dbReference type="UniPathway" id="UPA00219"/>
<evidence type="ECO:0000256" key="12">
    <source>
        <dbReference type="ARBA" id="ARBA00060592"/>
    </source>
</evidence>
<keyword evidence="7" id="KW-0472">Membrane</keyword>
<dbReference type="Proteomes" id="UP001154266">
    <property type="component" value="Unassembled WGS sequence"/>
</dbReference>
<keyword evidence="9" id="KW-0449">Lipoprotein</keyword>
<keyword evidence="20" id="KW-1185">Reference proteome</keyword>
<feature type="signal peptide" evidence="15">
    <location>
        <begin position="1"/>
        <end position="31"/>
    </location>
</feature>
<dbReference type="CDD" id="cd13431">
    <property type="entry name" value="LDT_IgD_like_1"/>
    <property type="match status" value="1"/>
</dbReference>
<keyword evidence="10" id="KW-0012">Acyltransferase</keyword>
<evidence type="ECO:0000256" key="4">
    <source>
        <dbReference type="ARBA" id="ARBA00022729"/>
    </source>
</evidence>
<reference evidence="17" key="2">
    <citation type="submission" date="2020-02" db="EMBL/GenBank/DDBJ databases">
        <authorList>
            <person name="Matsumoto Y."/>
            <person name="Motooka D."/>
            <person name="Nakamura S."/>
        </authorList>
    </citation>
    <scope>NUCLEOTIDE SEQUENCE</scope>
    <source>
        <strain evidence="17">JCM 12688</strain>
    </source>
</reference>
<dbReference type="Pfam" id="PF17964">
    <property type="entry name" value="Big_10"/>
    <property type="match status" value="1"/>
</dbReference>
<feature type="region of interest" description="Disordered" evidence="14">
    <location>
        <begin position="27"/>
        <end position="109"/>
    </location>
</feature>
<organism evidence="17 19">
    <name type="scientific">Mycolicibacterium gadium</name>
    <name type="common">Mycobacterium gadium</name>
    <dbReference type="NCBI Taxonomy" id="1794"/>
    <lineage>
        <taxon>Bacteria</taxon>
        <taxon>Bacillati</taxon>
        <taxon>Actinomycetota</taxon>
        <taxon>Actinomycetes</taxon>
        <taxon>Mycobacteriales</taxon>
        <taxon>Mycobacteriaceae</taxon>
        <taxon>Mycolicibacterium</taxon>
    </lineage>
</organism>
<dbReference type="KEGG" id="mgad:MGAD_45120"/>
<feature type="domain" description="L,D-TPase catalytic" evidence="16">
    <location>
        <begin position="200"/>
        <end position="325"/>
    </location>
</feature>
<comment type="pathway">
    <text evidence="12">Glycan biosynthesis.</text>
</comment>
<evidence type="ECO:0000256" key="7">
    <source>
        <dbReference type="ARBA" id="ARBA00023136"/>
    </source>
</evidence>
<dbReference type="Gene3D" id="2.60.40.3710">
    <property type="match status" value="1"/>
</dbReference>
<dbReference type="Proteomes" id="UP000466187">
    <property type="component" value="Chromosome"/>
</dbReference>
<dbReference type="FunFam" id="2.40.440.10:FF:000005">
    <property type="entry name" value="L,D-transpeptidase 2"/>
    <property type="match status" value="1"/>
</dbReference>
<feature type="active site" description="Nucleophile" evidence="13">
    <location>
        <position position="301"/>
    </location>
</feature>
<name>A0A7I7WTV2_MYCGU</name>
<dbReference type="AlphaFoldDB" id="A0A7I7WTV2"/>
<keyword evidence="8" id="KW-0564">Palmitate</keyword>
<evidence type="ECO:0000313" key="18">
    <source>
        <dbReference type="EMBL" id="MDG5482454.1"/>
    </source>
</evidence>
<evidence type="ECO:0000256" key="5">
    <source>
        <dbReference type="ARBA" id="ARBA00022960"/>
    </source>
</evidence>
<keyword evidence="4 15" id="KW-0732">Signal</keyword>
<evidence type="ECO:0000256" key="11">
    <source>
        <dbReference type="ARBA" id="ARBA00023316"/>
    </source>
</evidence>
<accession>A0A7I7WTV2</accession>
<gene>
    <name evidence="17" type="ORF">MGAD_45120</name>
    <name evidence="18" type="ORF">MNO81_06545</name>
</gene>
<reference evidence="18" key="3">
    <citation type="journal article" date="2023" name="Environ. Microbiol.">
        <title>The 2-methylpropene degradation pathway in Mycobacteriaceae family strains.</title>
        <authorList>
            <person name="Helbich S."/>
            <person name="Barrantes I."/>
            <person name="Dos Anjos Borges L.G."/>
            <person name="Pieper D.H."/>
            <person name="Vainshtein Y."/>
            <person name="Sohn K."/>
            <person name="Engesser K.H."/>
        </authorList>
    </citation>
    <scope>NUCLEOTIDE SEQUENCE</scope>
    <source>
        <strain evidence="18">IBE100</strain>
    </source>
</reference>
<dbReference type="GO" id="GO:0071972">
    <property type="term" value="F:peptidoglycan L,D-transpeptidase activity"/>
    <property type="evidence" value="ECO:0007669"/>
    <property type="project" value="TreeGrafter"/>
</dbReference>
<evidence type="ECO:0000313" key="17">
    <source>
        <dbReference type="EMBL" id="BBZ20177.1"/>
    </source>
</evidence>
<evidence type="ECO:0000259" key="16">
    <source>
        <dbReference type="PROSITE" id="PS52029"/>
    </source>
</evidence>
<feature type="active site" description="Proton donor/acceptor" evidence="13">
    <location>
        <position position="283"/>
    </location>
</feature>
<feature type="chain" id="PRO_5029891186" evidence="15">
    <location>
        <begin position="32"/>
        <end position="343"/>
    </location>
</feature>
<dbReference type="PRINTS" id="PR01217">
    <property type="entry name" value="PRICHEXTENSN"/>
</dbReference>
<evidence type="ECO:0000256" key="15">
    <source>
        <dbReference type="SAM" id="SignalP"/>
    </source>
</evidence>
<sequence>MRQPKLRRLLSAVLAAGLVGGLVLSTPSALAQPGVPPPPAPVDPAAAPVPPPPPAVPAAFPPAPPGPPAPPPFGAPLPPAPPPLFGEPQPMAIPEGTPEGQNPTPFVGEPPFLPPSFNPTNGSIVGAAKPIYINFQRPIANRQMAQDAVHITSVPPVPGRFYWTTDTQLRWRPQDFWPAGTTVYIDAAGTKSSFTVPEQLVATIDNDTHEMTIVRNGEVEKTFPVSMGKSGYETKNGTYYVLEKFADIVMDSSTYGVPVSSAEGYKIKVQDAVRIDNSGIFVHSAPWSTGAQGNSNVSHGCINLSPANAQWFYDNFGSGDAVVIKNSTGIYDKPDGASDWQMF</sequence>
<keyword evidence="3" id="KW-0808">Transferase</keyword>
<dbReference type="InterPro" id="IPR038063">
    <property type="entry name" value="Transpep_catalytic_dom"/>
</dbReference>
<dbReference type="PANTHER" id="PTHR30582:SF2">
    <property type="entry name" value="L,D-TRANSPEPTIDASE YCIB-RELATED"/>
    <property type="match status" value="1"/>
</dbReference>
<dbReference type="GO" id="GO:0008360">
    <property type="term" value="P:regulation of cell shape"/>
    <property type="evidence" value="ECO:0007669"/>
    <property type="project" value="UniProtKB-UniRule"/>
</dbReference>
<dbReference type="InterPro" id="IPR005490">
    <property type="entry name" value="LD_TPept_cat_dom"/>
</dbReference>
<dbReference type="SUPFAM" id="SSF141523">
    <property type="entry name" value="L,D-transpeptidase catalytic domain-like"/>
    <property type="match status" value="1"/>
</dbReference>
<dbReference type="GO" id="GO:0016746">
    <property type="term" value="F:acyltransferase activity"/>
    <property type="evidence" value="ECO:0007669"/>
    <property type="project" value="UniProtKB-KW"/>
</dbReference>
<dbReference type="CDD" id="cd16913">
    <property type="entry name" value="YkuD_like"/>
    <property type="match status" value="1"/>
</dbReference>
<dbReference type="EMBL" id="JAKZMO010000004">
    <property type="protein sequence ID" value="MDG5482454.1"/>
    <property type="molecule type" value="Genomic_DNA"/>
</dbReference>
<keyword evidence="2" id="KW-1003">Cell membrane</keyword>
<keyword evidence="5 13" id="KW-0133">Cell shape</keyword>
<evidence type="ECO:0000256" key="2">
    <source>
        <dbReference type="ARBA" id="ARBA00022475"/>
    </source>
</evidence>
<evidence type="ECO:0000313" key="20">
    <source>
        <dbReference type="Proteomes" id="UP001154266"/>
    </source>
</evidence>